<proteinExistence type="predicted"/>
<comment type="caution">
    <text evidence="2">The sequence shown here is derived from an EMBL/GenBank/DDBJ whole genome shotgun (WGS) entry which is preliminary data.</text>
</comment>
<dbReference type="InterPro" id="IPR000073">
    <property type="entry name" value="AB_hydrolase_1"/>
</dbReference>
<gene>
    <name evidence="2" type="ORF">M1B34_02455</name>
</gene>
<protein>
    <submittedName>
        <fullName evidence="2">Alpha/beta hydrolase</fullName>
    </submittedName>
</protein>
<dbReference type="AlphaFoldDB" id="A0A9X1YQH6"/>
<keyword evidence="2" id="KW-0378">Hydrolase</keyword>
<accession>A0A9X1YQH6</accession>
<dbReference type="EMBL" id="JALQCW010000004">
    <property type="protein sequence ID" value="MCK9796633.1"/>
    <property type="molecule type" value="Genomic_DNA"/>
</dbReference>
<organism evidence="2 3">
    <name type="scientific">Pseudomonas morbosilactucae</name>
    <dbReference type="NCBI Taxonomy" id="2938197"/>
    <lineage>
        <taxon>Bacteria</taxon>
        <taxon>Pseudomonadati</taxon>
        <taxon>Pseudomonadota</taxon>
        <taxon>Gammaproteobacteria</taxon>
        <taxon>Pseudomonadales</taxon>
        <taxon>Pseudomonadaceae</taxon>
        <taxon>Pseudomonas</taxon>
    </lineage>
</organism>
<sequence length="234" mass="25160">MSQTTAPVMVLLPGMDGTGELFQPLIAALDGRLELIVLRYPTDRPLGYEALESLVHQALPAERPFVLLGESFSGPIAVAIAAANPAQLKGLVLCCSFVRNPRPRLGRLSFLLNLLPLARPPLGPISKALLGAFATPALRQSLAQAVRQVAPRVMQARLKAVVTVDVSQPLRTSRMPLLYLQARQDVLVPASAGEQVARLRPDAQIVTLDGPHCLLQAAPNEAAHQLLRFVQSLT</sequence>
<dbReference type="PANTHER" id="PTHR43798:SF33">
    <property type="entry name" value="HYDROLASE, PUTATIVE (AFU_ORTHOLOGUE AFUA_2G14860)-RELATED"/>
    <property type="match status" value="1"/>
</dbReference>
<dbReference type="GO" id="GO:0016020">
    <property type="term" value="C:membrane"/>
    <property type="evidence" value="ECO:0007669"/>
    <property type="project" value="TreeGrafter"/>
</dbReference>
<dbReference type="InterPro" id="IPR050266">
    <property type="entry name" value="AB_hydrolase_sf"/>
</dbReference>
<dbReference type="Proteomes" id="UP001155059">
    <property type="component" value="Unassembled WGS sequence"/>
</dbReference>
<dbReference type="Pfam" id="PF12697">
    <property type="entry name" value="Abhydrolase_6"/>
    <property type="match status" value="1"/>
</dbReference>
<evidence type="ECO:0000313" key="2">
    <source>
        <dbReference type="EMBL" id="MCK9796633.1"/>
    </source>
</evidence>
<evidence type="ECO:0000313" key="3">
    <source>
        <dbReference type="Proteomes" id="UP001155059"/>
    </source>
</evidence>
<feature type="domain" description="AB hydrolase-1" evidence="1">
    <location>
        <begin position="9"/>
        <end position="221"/>
    </location>
</feature>
<dbReference type="Gene3D" id="3.40.50.1820">
    <property type="entry name" value="alpha/beta hydrolase"/>
    <property type="match status" value="1"/>
</dbReference>
<dbReference type="SUPFAM" id="SSF53474">
    <property type="entry name" value="alpha/beta-Hydrolases"/>
    <property type="match status" value="1"/>
</dbReference>
<reference evidence="2 3" key="2">
    <citation type="journal article" date="2023" name="Plant Pathol.">
        <title>Dismantling and reorganizing Pseudomonas marginalis sensu#lato.</title>
        <authorList>
            <person name="Sawada H."/>
            <person name="Fujikawa T."/>
            <person name="Satou M."/>
        </authorList>
    </citation>
    <scope>NUCLEOTIDE SEQUENCE [LARGE SCALE GENOMIC DNA]</scope>
    <source>
        <strain evidence="2 3">MAFF 302030</strain>
    </source>
</reference>
<dbReference type="GO" id="GO:0016787">
    <property type="term" value="F:hydrolase activity"/>
    <property type="evidence" value="ECO:0007669"/>
    <property type="project" value="UniProtKB-KW"/>
</dbReference>
<evidence type="ECO:0000259" key="1">
    <source>
        <dbReference type="Pfam" id="PF12697"/>
    </source>
</evidence>
<dbReference type="InterPro" id="IPR029058">
    <property type="entry name" value="AB_hydrolase_fold"/>
</dbReference>
<reference evidence="2 3" key="1">
    <citation type="journal article" date="2022" name="Int. J. Syst. Evol. Microbiol.">
        <title>Pseudomonas aegrilactucae sp. nov. and Pseudomonas morbosilactucae sp. nov., pathogens causing bacterial rot of lettuce in Japan.</title>
        <authorList>
            <person name="Sawada H."/>
            <person name="Fujikawa T."/>
            <person name="Satou M."/>
        </authorList>
    </citation>
    <scope>NUCLEOTIDE SEQUENCE [LARGE SCALE GENOMIC DNA]</scope>
    <source>
        <strain evidence="2 3">MAFF 302030</strain>
    </source>
</reference>
<dbReference type="PANTHER" id="PTHR43798">
    <property type="entry name" value="MONOACYLGLYCEROL LIPASE"/>
    <property type="match status" value="1"/>
</dbReference>
<name>A0A9X1YQH6_9PSED</name>
<dbReference type="RefSeq" id="WP_268264365.1">
    <property type="nucleotide sequence ID" value="NZ_JALQCW010000004.1"/>
</dbReference>